<gene>
    <name evidence="4" type="ORF">TT172_LOCUS6928</name>
</gene>
<feature type="compositionally biased region" description="Gly residues" evidence="2">
    <location>
        <begin position="1181"/>
        <end position="1191"/>
    </location>
</feature>
<dbReference type="PANTHER" id="PTHR10622">
    <property type="entry name" value="HET DOMAIN-CONTAINING PROTEIN"/>
    <property type="match status" value="1"/>
</dbReference>
<feature type="domain" description="Heterokaryon incompatibility" evidence="3">
    <location>
        <begin position="329"/>
        <end position="452"/>
    </location>
</feature>
<accession>A0A3S4ARX4</accession>
<dbReference type="EMBL" id="OUUZ01000013">
    <property type="protein sequence ID" value="SPQ24509.1"/>
    <property type="molecule type" value="Genomic_DNA"/>
</dbReference>
<dbReference type="Proteomes" id="UP000289323">
    <property type="component" value="Unassembled WGS sequence"/>
</dbReference>
<protein>
    <submittedName>
        <fullName evidence="4">6f126d8d-bc22-4925-be9a-60c4b8ca76a5</fullName>
    </submittedName>
</protein>
<evidence type="ECO:0000313" key="5">
    <source>
        <dbReference type="Proteomes" id="UP000289323"/>
    </source>
</evidence>
<evidence type="ECO:0000256" key="1">
    <source>
        <dbReference type="SAM" id="Coils"/>
    </source>
</evidence>
<feature type="compositionally biased region" description="Acidic residues" evidence="2">
    <location>
        <begin position="971"/>
        <end position="981"/>
    </location>
</feature>
<feature type="region of interest" description="Disordered" evidence="2">
    <location>
        <begin position="1040"/>
        <end position="1071"/>
    </location>
</feature>
<evidence type="ECO:0000259" key="3">
    <source>
        <dbReference type="Pfam" id="PF06985"/>
    </source>
</evidence>
<feature type="compositionally biased region" description="Low complexity" evidence="2">
    <location>
        <begin position="888"/>
        <end position="900"/>
    </location>
</feature>
<name>A0A3S4ARX4_9PEZI</name>
<proteinExistence type="predicted"/>
<keyword evidence="1" id="KW-0175">Coiled coil</keyword>
<feature type="compositionally biased region" description="Polar residues" evidence="2">
    <location>
        <begin position="907"/>
        <end position="917"/>
    </location>
</feature>
<feature type="compositionally biased region" description="Low complexity" evidence="2">
    <location>
        <begin position="946"/>
        <end position="955"/>
    </location>
</feature>
<dbReference type="InterPro" id="IPR010730">
    <property type="entry name" value="HET"/>
</dbReference>
<evidence type="ECO:0000313" key="4">
    <source>
        <dbReference type="EMBL" id="SPQ24509.1"/>
    </source>
</evidence>
<organism evidence="4 5">
    <name type="scientific">Thermothielavioides terrestris</name>
    <dbReference type="NCBI Taxonomy" id="2587410"/>
    <lineage>
        <taxon>Eukaryota</taxon>
        <taxon>Fungi</taxon>
        <taxon>Dikarya</taxon>
        <taxon>Ascomycota</taxon>
        <taxon>Pezizomycotina</taxon>
        <taxon>Sordariomycetes</taxon>
        <taxon>Sordariomycetidae</taxon>
        <taxon>Sordariales</taxon>
        <taxon>Chaetomiaceae</taxon>
        <taxon>Thermothielavioides</taxon>
    </lineage>
</organism>
<sequence>MAFPLGAIKAQSNVLGKAFEMLEEKDVTPAMLAKVFKDIGESPQKLQSLLKLFFVPWVKPEFVPDQDNAVAGLSDVEFLGTADLPADQMPFRMFDVETGNLVEFPAIGVRGQYCMLSHRWKGEEFTLSYIKDARAKELERAREATRDGRGAEDSSRKSDMELVLEQCKLDLEEQERLIRELGVKDGVAHAGQDVDIGGLLDRRLQAQAAENRLGWAIEAEHSARSKLHFARMECKLFSDLLAEMREQVEEKMEQHLGKNAVDLSTEPLSRNDVGSDVVKMAQTALERALAKSQAAQTAHNQAEVDIEFFRKHRHLRDALDELVRRIQRWKSAIKIQRAIQHADHIFKTKLFHRRERCYLWTDTCCIDKTNGDETSQSLSLMGDWYAKAEYTLVLLDTPSNALDAVQDWRCFEAGRCAPEVAGPQQSMANIADFAAIKGSGLEWSTRAWTLQELVMSKTTFYANSNWEPLSRPVENLGYFYYLIPFISLHTRGDSGNIFMPSTAAHNLQGFLDAASLKTILGEHEVAREAQRLQQPTERKETAGDGTENIERAIQLIALLQGLGVNIPGDLTTETATSELARAVYLASADLTQGEIRDNENGQLLLRLIETLLLRLKEYLPEPDIALLRAHLSEEGRKEEVAQHAINLVLQCLVAETRELVLADRKYVAEFGQIQQLEAWQTGTCRTGFPAQSVLEVSGSRYATVPTDRAYALMGILDVRFRTFPAEGYTKALSRLLDEVVITRNDVSVFNWTGMEMGSPIRGRSMYPVSHTAYGNQEDRSRRYNLLLSAKVQDNMDEVLATYNSVIQTLRSAIKLAKEKEHKSLPLRWIERIVQLIQFNTYKELKPQLDAFGKIIGYVRELCIKEQREREERAARKKEGAQEPGGAGSASSSGPSGSGSSRFKLPSVASTRQNTSFSLKEKKVSLTRPSLGAGGEASETSAKKTSKTSLGSTMKKASFGLSRKGSNPVENEPVEELPDPEPADVSPAPPPPYEEAATLPAQPSWHALDRAVMDYLSSPTEQRIKQKLPPEIESITVEQSIDASDGGPPSDTFKPQQPLLQQQHNQDTISPNPIIVTNSGIEGLLDIQRVIVTMIDADKLRRQIAAAPGPDARISGWCSISTGFARVVTSFACARRILEQELDVIESIEARVLHEQDRDAGEKRFERLRKDLTVKTTASTAGAGGPGGGTGSQPGKPATESKKGKGAGGAEQKEEVVAVAQNPADDEGESNTAEERHVSRMIDFIQEPQLELVAGEWVLARFSGAPGANWFLCHLELGPGRGQFYGHRIATGAINFHEAAPEPGLVNAWQTYMDRKKRKMCYILRDYITSRAMNREGEEKLIAGSELARQGLDIAAKGVGSVLGGKPSGGPAGEKEGEHDAKGADEESDDSDDEKGKSDHPLAKVLEHGKLAAKALGEFTLLAAMEKFLEMRADHLDKTLATAVLKRTPKSLRAAVENMNDNRNFLPAMFHSATRVHMF</sequence>
<dbReference type="PANTHER" id="PTHR10622:SF10">
    <property type="entry name" value="HET DOMAIN-CONTAINING PROTEIN"/>
    <property type="match status" value="1"/>
</dbReference>
<feature type="region of interest" description="Disordered" evidence="2">
    <location>
        <begin position="1359"/>
        <end position="1398"/>
    </location>
</feature>
<dbReference type="Pfam" id="PF06985">
    <property type="entry name" value="HET"/>
    <property type="match status" value="1"/>
</dbReference>
<feature type="coiled-coil region" evidence="1">
    <location>
        <begin position="157"/>
        <end position="184"/>
    </location>
</feature>
<reference evidence="4 5" key="1">
    <citation type="submission" date="2018-04" db="EMBL/GenBank/DDBJ databases">
        <authorList>
            <person name="Huttner S."/>
            <person name="Dainat J."/>
        </authorList>
    </citation>
    <scope>NUCLEOTIDE SEQUENCE [LARGE SCALE GENOMIC DNA]</scope>
</reference>
<feature type="region of interest" description="Disordered" evidence="2">
    <location>
        <begin position="872"/>
        <end position="996"/>
    </location>
</feature>
<feature type="compositionally biased region" description="Basic and acidic residues" evidence="2">
    <location>
        <begin position="1372"/>
        <end position="1384"/>
    </location>
</feature>
<evidence type="ECO:0000256" key="2">
    <source>
        <dbReference type="SAM" id="MobiDB-lite"/>
    </source>
</evidence>
<feature type="compositionally biased region" description="Gly residues" evidence="2">
    <location>
        <begin position="1360"/>
        <end position="1371"/>
    </location>
</feature>
<feature type="region of interest" description="Disordered" evidence="2">
    <location>
        <begin position="1175"/>
        <end position="1233"/>
    </location>
</feature>